<dbReference type="InterPro" id="IPR011009">
    <property type="entry name" value="Kinase-like_dom_sf"/>
</dbReference>
<gene>
    <name evidence="2" type="ORF">DIATSA_LOCUS10734</name>
</gene>
<evidence type="ECO:0000313" key="2">
    <source>
        <dbReference type="EMBL" id="CAG9793274.1"/>
    </source>
</evidence>
<dbReference type="PANTHER" id="PTHR11012">
    <property type="entry name" value="PROTEIN KINASE-LIKE DOMAIN-CONTAINING"/>
    <property type="match status" value="1"/>
</dbReference>
<dbReference type="Pfam" id="PF02958">
    <property type="entry name" value="EcKL"/>
    <property type="match status" value="1"/>
</dbReference>
<reference evidence="2" key="2">
    <citation type="submission" date="2022-10" db="EMBL/GenBank/DDBJ databases">
        <authorList>
            <consortium name="ENA_rothamsted_submissions"/>
            <consortium name="culmorum"/>
            <person name="King R."/>
        </authorList>
    </citation>
    <scope>NUCLEOTIDE SEQUENCE</scope>
</reference>
<dbReference type="PANTHER" id="PTHR11012:SF30">
    <property type="entry name" value="PROTEIN KINASE-LIKE DOMAIN-CONTAINING"/>
    <property type="match status" value="1"/>
</dbReference>
<dbReference type="InterPro" id="IPR015897">
    <property type="entry name" value="CHK_kinase-like"/>
</dbReference>
<keyword evidence="3" id="KW-1185">Reference proteome</keyword>
<evidence type="ECO:0000259" key="1">
    <source>
        <dbReference type="SMART" id="SM00587"/>
    </source>
</evidence>
<dbReference type="Proteomes" id="UP001153714">
    <property type="component" value="Chromosome 5"/>
</dbReference>
<dbReference type="InterPro" id="IPR004119">
    <property type="entry name" value="EcKL"/>
</dbReference>
<evidence type="ECO:0000313" key="3">
    <source>
        <dbReference type="Proteomes" id="UP001153714"/>
    </source>
</evidence>
<sequence length="253" mass="29759">MLLDDERLKSILADVAKKLKVDKKWRYVIKKLDEEIVNYSGNLRLISLIDKTNDKVYKLICKTPPNWAIASIVDAIVINEYHAYSTLFPIFKSLKSSVDVDNLFPECYYIDSKPDNRVLVFQDMTSKGFERRHGNNFDFNHMTVTLETIAKYHALSFILRENDISNVYANRLKSFSEKRPECLFEFIKHFVDEWLPVFKDKYYVHVLEGISKNIERNMEECVAKAKGLVYGHGDLWKENILFKYSVSIVYYHT</sequence>
<protein>
    <recommendedName>
        <fullName evidence="1">CHK kinase-like domain-containing protein</fullName>
    </recommendedName>
</protein>
<dbReference type="SUPFAM" id="SSF56112">
    <property type="entry name" value="Protein kinase-like (PK-like)"/>
    <property type="match status" value="1"/>
</dbReference>
<accession>A0A9N9R9Y0</accession>
<organism evidence="2 3">
    <name type="scientific">Diatraea saccharalis</name>
    <name type="common">sugarcane borer</name>
    <dbReference type="NCBI Taxonomy" id="40085"/>
    <lineage>
        <taxon>Eukaryota</taxon>
        <taxon>Metazoa</taxon>
        <taxon>Ecdysozoa</taxon>
        <taxon>Arthropoda</taxon>
        <taxon>Hexapoda</taxon>
        <taxon>Insecta</taxon>
        <taxon>Pterygota</taxon>
        <taxon>Neoptera</taxon>
        <taxon>Endopterygota</taxon>
        <taxon>Lepidoptera</taxon>
        <taxon>Glossata</taxon>
        <taxon>Ditrysia</taxon>
        <taxon>Pyraloidea</taxon>
        <taxon>Crambidae</taxon>
        <taxon>Crambinae</taxon>
        <taxon>Diatraea</taxon>
    </lineage>
</organism>
<dbReference type="EMBL" id="OU893336">
    <property type="protein sequence ID" value="CAG9793274.1"/>
    <property type="molecule type" value="Genomic_DNA"/>
</dbReference>
<dbReference type="SMART" id="SM00587">
    <property type="entry name" value="CHK"/>
    <property type="match status" value="1"/>
</dbReference>
<proteinExistence type="predicted"/>
<feature type="domain" description="CHK kinase-like" evidence="1">
    <location>
        <begin position="119"/>
        <end position="253"/>
    </location>
</feature>
<dbReference type="OrthoDB" id="7634340at2759"/>
<reference evidence="2" key="1">
    <citation type="submission" date="2021-12" db="EMBL/GenBank/DDBJ databases">
        <authorList>
            <person name="King R."/>
        </authorList>
    </citation>
    <scope>NUCLEOTIDE SEQUENCE</scope>
</reference>
<dbReference type="AlphaFoldDB" id="A0A9N9R9Y0"/>
<name>A0A9N9R9Y0_9NEOP</name>